<comment type="similarity">
    <text evidence="2 12">Belongs to the SPT4 family.</text>
</comment>
<keyword evidence="7" id="KW-0862">Zinc</keyword>
<dbReference type="InterPro" id="IPR009287">
    <property type="entry name" value="Spt4"/>
</dbReference>
<evidence type="ECO:0000313" key="15">
    <source>
        <dbReference type="Proteomes" id="UP001378592"/>
    </source>
</evidence>
<dbReference type="GO" id="GO:0000993">
    <property type="term" value="F:RNA polymerase II complex binding"/>
    <property type="evidence" value="ECO:0007669"/>
    <property type="project" value="TreeGrafter"/>
</dbReference>
<dbReference type="InterPro" id="IPR038510">
    <property type="entry name" value="Spt4_sf"/>
</dbReference>
<accession>A0AAN9VUR6</accession>
<keyword evidence="5" id="KW-0479">Metal-binding</keyword>
<name>A0AAN9VUR6_9ORTH</name>
<keyword evidence="9" id="KW-0010">Activator</keyword>
<keyword evidence="6" id="KW-0863">Zinc-finger</keyword>
<proteinExistence type="inferred from homology"/>
<dbReference type="AlphaFoldDB" id="A0AAN9VUR6"/>
<keyword evidence="15" id="KW-1185">Reference proteome</keyword>
<keyword evidence="11 12" id="KW-0539">Nucleus</keyword>
<keyword evidence="10 12" id="KW-0804">Transcription</keyword>
<dbReference type="Proteomes" id="UP001378592">
    <property type="component" value="Unassembled WGS sequence"/>
</dbReference>
<dbReference type="GO" id="GO:0006355">
    <property type="term" value="P:regulation of DNA-templated transcription"/>
    <property type="evidence" value="ECO:0007669"/>
    <property type="project" value="InterPro"/>
</dbReference>
<dbReference type="Pfam" id="PF06093">
    <property type="entry name" value="Spt4"/>
    <property type="match status" value="1"/>
</dbReference>
<comment type="function">
    <text evidence="12">Component of the DRB sensitivity-inducing factor complex (DSIF complex), which regulates transcription elongation by RNA polymerase II.</text>
</comment>
<evidence type="ECO:0000256" key="6">
    <source>
        <dbReference type="ARBA" id="ARBA00022771"/>
    </source>
</evidence>
<evidence type="ECO:0000256" key="12">
    <source>
        <dbReference type="PIRNR" id="PIRNR025023"/>
    </source>
</evidence>
<dbReference type="PANTHER" id="PTHR12882">
    <property type="entry name" value="SUPPRESSOR OF TY 4"/>
    <property type="match status" value="1"/>
</dbReference>
<dbReference type="GO" id="GO:0140673">
    <property type="term" value="P:transcription elongation-coupled chromatin remodeling"/>
    <property type="evidence" value="ECO:0007669"/>
    <property type="project" value="InterPro"/>
</dbReference>
<evidence type="ECO:0000256" key="5">
    <source>
        <dbReference type="ARBA" id="ARBA00022723"/>
    </source>
</evidence>
<evidence type="ECO:0000256" key="9">
    <source>
        <dbReference type="ARBA" id="ARBA00023159"/>
    </source>
</evidence>
<evidence type="ECO:0000259" key="13">
    <source>
        <dbReference type="SMART" id="SM01389"/>
    </source>
</evidence>
<feature type="domain" description="Spt4/RpoE2 zinc finger" evidence="13">
    <location>
        <begin position="15"/>
        <end position="92"/>
    </location>
</feature>
<dbReference type="SUPFAM" id="SSF63393">
    <property type="entry name" value="RNA polymerase subunits"/>
    <property type="match status" value="1"/>
</dbReference>
<dbReference type="FunFam" id="3.30.40.210:FF:000001">
    <property type="entry name" value="Transcription elongation factor SPT4"/>
    <property type="match status" value="1"/>
</dbReference>
<dbReference type="InterPro" id="IPR029040">
    <property type="entry name" value="RPABC4/Spt4"/>
</dbReference>
<gene>
    <name evidence="14" type="ORF">R5R35_003089</name>
</gene>
<dbReference type="PANTHER" id="PTHR12882:SF1">
    <property type="entry name" value="TRANSCRIPTION ELONGATION FACTOR SPT4"/>
    <property type="match status" value="1"/>
</dbReference>
<dbReference type="CDD" id="cd07973">
    <property type="entry name" value="Spt4"/>
    <property type="match status" value="1"/>
</dbReference>
<evidence type="ECO:0000256" key="8">
    <source>
        <dbReference type="ARBA" id="ARBA00023015"/>
    </source>
</evidence>
<evidence type="ECO:0000256" key="4">
    <source>
        <dbReference type="ARBA" id="ARBA00022491"/>
    </source>
</evidence>
<reference evidence="14 15" key="1">
    <citation type="submission" date="2024-03" db="EMBL/GenBank/DDBJ databases">
        <title>The genome assembly and annotation of the cricket Gryllus longicercus Weissman &amp; Gray.</title>
        <authorList>
            <person name="Szrajer S."/>
            <person name="Gray D."/>
            <person name="Ylla G."/>
        </authorList>
    </citation>
    <scope>NUCLEOTIDE SEQUENCE [LARGE SCALE GENOMIC DNA]</scope>
    <source>
        <strain evidence="14">DAG 2021-001</strain>
        <tissue evidence="14">Whole body minus gut</tissue>
    </source>
</reference>
<dbReference type="GO" id="GO:0008270">
    <property type="term" value="F:zinc ion binding"/>
    <property type="evidence" value="ECO:0007669"/>
    <property type="project" value="UniProtKB-KW"/>
</dbReference>
<comment type="subcellular location">
    <subcellularLocation>
        <location evidence="1 12">Nucleus</location>
    </subcellularLocation>
</comment>
<keyword evidence="8" id="KW-0805">Transcription regulation</keyword>
<dbReference type="EMBL" id="JAZDUA010000223">
    <property type="protein sequence ID" value="KAK7863703.1"/>
    <property type="molecule type" value="Genomic_DNA"/>
</dbReference>
<evidence type="ECO:0000256" key="2">
    <source>
        <dbReference type="ARBA" id="ARBA00010464"/>
    </source>
</evidence>
<evidence type="ECO:0000256" key="11">
    <source>
        <dbReference type="ARBA" id="ARBA00023242"/>
    </source>
</evidence>
<evidence type="ECO:0000256" key="7">
    <source>
        <dbReference type="ARBA" id="ARBA00022833"/>
    </source>
</evidence>
<protein>
    <recommendedName>
        <fullName evidence="3 12">Transcription elongation factor SPT4</fullName>
    </recommendedName>
</protein>
<sequence>MMQNCAGLPPDLVGLRACMICSLIKTPEQFVTDGCENCEEFLCLKNNKSKVFECTSVNFDGMIAAIDPERSWVCRWQRIDRFHRGIYAISVSGKPPSHVLRDMENRGIVYRSRDTSQK</sequence>
<dbReference type="PIRSF" id="PIRSF025023">
    <property type="entry name" value="Spt4"/>
    <property type="match status" value="1"/>
</dbReference>
<dbReference type="GO" id="GO:0032044">
    <property type="term" value="C:DSIF complex"/>
    <property type="evidence" value="ECO:0007669"/>
    <property type="project" value="TreeGrafter"/>
</dbReference>
<comment type="caution">
    <text evidence="14">The sequence shown here is derived from an EMBL/GenBank/DDBJ whole genome shotgun (WGS) entry which is preliminary data.</text>
</comment>
<evidence type="ECO:0000313" key="14">
    <source>
        <dbReference type="EMBL" id="KAK7863703.1"/>
    </source>
</evidence>
<dbReference type="Gene3D" id="3.30.40.210">
    <property type="match status" value="1"/>
</dbReference>
<dbReference type="InterPro" id="IPR022800">
    <property type="entry name" value="Spt4/RpoE2_Znf"/>
</dbReference>
<organism evidence="14 15">
    <name type="scientific">Gryllus longicercus</name>
    <dbReference type="NCBI Taxonomy" id="2509291"/>
    <lineage>
        <taxon>Eukaryota</taxon>
        <taxon>Metazoa</taxon>
        <taxon>Ecdysozoa</taxon>
        <taxon>Arthropoda</taxon>
        <taxon>Hexapoda</taxon>
        <taxon>Insecta</taxon>
        <taxon>Pterygota</taxon>
        <taxon>Neoptera</taxon>
        <taxon>Polyneoptera</taxon>
        <taxon>Orthoptera</taxon>
        <taxon>Ensifera</taxon>
        <taxon>Gryllidea</taxon>
        <taxon>Grylloidea</taxon>
        <taxon>Gryllidae</taxon>
        <taxon>Gryllinae</taxon>
        <taxon>Gryllus</taxon>
    </lineage>
</organism>
<evidence type="ECO:0000256" key="3">
    <source>
        <dbReference type="ARBA" id="ARBA00020182"/>
    </source>
</evidence>
<dbReference type="SMART" id="SM01389">
    <property type="entry name" value="Spt4"/>
    <property type="match status" value="1"/>
</dbReference>
<evidence type="ECO:0000256" key="1">
    <source>
        <dbReference type="ARBA" id="ARBA00004123"/>
    </source>
</evidence>
<evidence type="ECO:0000256" key="10">
    <source>
        <dbReference type="ARBA" id="ARBA00023163"/>
    </source>
</evidence>
<keyword evidence="4" id="KW-0678">Repressor</keyword>